<gene>
    <name evidence="7" type="primary">smc</name>
    <name evidence="10" type="ORF">DEACI_0869</name>
    <name evidence="9" type="ORF">DEACI_3401</name>
</gene>
<accession>A0A8S0WHI2</accession>
<dbReference type="GO" id="GO:0006260">
    <property type="term" value="P:DNA replication"/>
    <property type="evidence" value="ECO:0007669"/>
    <property type="project" value="UniProtKB-UniRule"/>
</dbReference>
<feature type="coiled-coil region" evidence="7">
    <location>
        <begin position="298"/>
        <end position="332"/>
    </location>
</feature>
<feature type="binding site" evidence="7">
    <location>
        <begin position="40"/>
        <end position="47"/>
    </location>
    <ligand>
        <name>ATP</name>
        <dbReference type="ChEBI" id="CHEBI:30616"/>
    </ligand>
</feature>
<evidence type="ECO:0000259" key="8">
    <source>
        <dbReference type="SMART" id="SM00968"/>
    </source>
</evidence>
<keyword evidence="11" id="KW-1185">Reference proteome</keyword>
<evidence type="ECO:0000256" key="4">
    <source>
        <dbReference type="ARBA" id="ARBA00022840"/>
    </source>
</evidence>
<comment type="domain">
    <text evidence="7">Contains large globular domains required for ATP hydrolysis at each terminus and a third globular domain forming a flexible hinge near the middle of the molecule. These domains are separated by coiled-coil structures.</text>
</comment>
<dbReference type="Proteomes" id="UP001071230">
    <property type="component" value="Unassembled WGS sequence"/>
</dbReference>
<feature type="domain" description="SMC hinge" evidence="8">
    <location>
        <begin position="531"/>
        <end position="647"/>
    </location>
</feature>
<evidence type="ECO:0000313" key="10">
    <source>
        <dbReference type="EMBL" id="CEJ06421.1"/>
    </source>
</evidence>
<evidence type="ECO:0000313" key="9">
    <source>
        <dbReference type="EMBL" id="CAA7602722.1"/>
    </source>
</evidence>
<evidence type="ECO:0000256" key="7">
    <source>
        <dbReference type="HAMAP-Rule" id="MF_01894"/>
    </source>
</evidence>
<organism evidence="9">
    <name type="scientific">Acididesulfobacillus acetoxydans</name>
    <dbReference type="NCBI Taxonomy" id="1561005"/>
    <lineage>
        <taxon>Bacteria</taxon>
        <taxon>Bacillati</taxon>
        <taxon>Bacillota</taxon>
        <taxon>Clostridia</taxon>
        <taxon>Eubacteriales</taxon>
        <taxon>Peptococcaceae</taxon>
        <taxon>Acididesulfobacillus</taxon>
    </lineage>
</organism>
<comment type="function">
    <text evidence="7">Required for chromosome condensation and partitioning.</text>
</comment>
<dbReference type="AlphaFoldDB" id="A0A8S0WHI2"/>
<dbReference type="NCBIfam" id="TIGR02168">
    <property type="entry name" value="SMC_prok_B"/>
    <property type="match status" value="1"/>
</dbReference>
<evidence type="ECO:0000256" key="2">
    <source>
        <dbReference type="ARBA" id="ARBA00022490"/>
    </source>
</evidence>
<dbReference type="InterPro" id="IPR027417">
    <property type="entry name" value="P-loop_NTPase"/>
</dbReference>
<evidence type="ECO:0000256" key="5">
    <source>
        <dbReference type="ARBA" id="ARBA00023054"/>
    </source>
</evidence>
<dbReference type="GO" id="GO:0005524">
    <property type="term" value="F:ATP binding"/>
    <property type="evidence" value="ECO:0007669"/>
    <property type="project" value="UniProtKB-UniRule"/>
</dbReference>
<dbReference type="FunFam" id="3.40.50.300:FF:000984">
    <property type="entry name" value="Chromosome partition protein Smc"/>
    <property type="match status" value="1"/>
</dbReference>
<keyword evidence="4 7" id="KW-0067">ATP-binding</keyword>
<dbReference type="InterPro" id="IPR003395">
    <property type="entry name" value="RecF/RecN/SMC_N"/>
</dbReference>
<dbReference type="EMBL" id="LR746496">
    <property type="protein sequence ID" value="CAA7602722.1"/>
    <property type="molecule type" value="Genomic_DNA"/>
</dbReference>
<comment type="similarity">
    <text evidence="7">Belongs to the SMC family.</text>
</comment>
<protein>
    <recommendedName>
        <fullName evidence="7">Chromosome partition protein Smc</fullName>
    </recommendedName>
</protein>
<keyword evidence="6 7" id="KW-0238">DNA-binding</keyword>
<evidence type="ECO:0000313" key="11">
    <source>
        <dbReference type="Proteomes" id="UP001071230"/>
    </source>
</evidence>
<keyword evidence="5 7" id="KW-0175">Coiled coil</keyword>
<keyword evidence="2 7" id="KW-0963">Cytoplasm</keyword>
<dbReference type="InterPro" id="IPR036277">
    <property type="entry name" value="SMC_hinge_sf"/>
</dbReference>
<dbReference type="Gene3D" id="3.30.70.1620">
    <property type="match status" value="1"/>
</dbReference>
<dbReference type="PANTHER" id="PTHR43977">
    <property type="entry name" value="STRUCTURAL MAINTENANCE OF CHROMOSOMES PROTEIN 3"/>
    <property type="match status" value="1"/>
</dbReference>
<evidence type="ECO:0000256" key="1">
    <source>
        <dbReference type="ARBA" id="ARBA00004496"/>
    </source>
</evidence>
<evidence type="ECO:0000256" key="3">
    <source>
        <dbReference type="ARBA" id="ARBA00022741"/>
    </source>
</evidence>
<comment type="subunit">
    <text evidence="7">Homodimer.</text>
</comment>
<feature type="coiled-coil region" evidence="7">
    <location>
        <begin position="692"/>
        <end position="947"/>
    </location>
</feature>
<keyword evidence="3 7" id="KW-0547">Nucleotide-binding</keyword>
<dbReference type="RefSeq" id="WP_240986046.1">
    <property type="nucleotide sequence ID" value="NZ_CDGJ01000027.1"/>
</dbReference>
<evidence type="ECO:0000256" key="6">
    <source>
        <dbReference type="ARBA" id="ARBA00023125"/>
    </source>
</evidence>
<dbReference type="GO" id="GO:0005694">
    <property type="term" value="C:chromosome"/>
    <property type="evidence" value="ECO:0007669"/>
    <property type="project" value="InterPro"/>
</dbReference>
<dbReference type="EMBL" id="CDGJ01000027">
    <property type="protein sequence ID" value="CEJ06421.1"/>
    <property type="molecule type" value="Genomic_DNA"/>
</dbReference>
<feature type="coiled-coil region" evidence="7">
    <location>
        <begin position="175"/>
        <end position="274"/>
    </location>
</feature>
<comment type="subcellular location">
    <subcellularLocation>
        <location evidence="1 7">Cytoplasm</location>
    </subcellularLocation>
</comment>
<reference evidence="9" key="2">
    <citation type="submission" date="2020-01" db="EMBL/GenBank/DDBJ databases">
        <authorList>
            <person name="Hornung B."/>
        </authorList>
    </citation>
    <scope>NUCLEOTIDE SEQUENCE</scope>
    <source>
        <strain evidence="9">PacBioINE</strain>
    </source>
</reference>
<proteinExistence type="inferred from homology"/>
<dbReference type="Gene3D" id="1.20.1060.20">
    <property type="match status" value="1"/>
</dbReference>
<feature type="coiled-coil region" evidence="7">
    <location>
        <begin position="443"/>
        <end position="498"/>
    </location>
</feature>
<dbReference type="SUPFAM" id="SSF52540">
    <property type="entry name" value="P-loop containing nucleoside triphosphate hydrolases"/>
    <property type="match status" value="1"/>
</dbReference>
<dbReference type="SMART" id="SM00968">
    <property type="entry name" value="SMC_hinge"/>
    <property type="match status" value="1"/>
</dbReference>
<dbReference type="InterPro" id="IPR010935">
    <property type="entry name" value="SMC_hinge"/>
</dbReference>
<dbReference type="Pfam" id="PF06470">
    <property type="entry name" value="SMC_hinge"/>
    <property type="match status" value="1"/>
</dbReference>
<dbReference type="GO" id="GO:0016887">
    <property type="term" value="F:ATP hydrolysis activity"/>
    <property type="evidence" value="ECO:0007669"/>
    <property type="project" value="InterPro"/>
</dbReference>
<dbReference type="SUPFAM" id="SSF75553">
    <property type="entry name" value="Smc hinge domain"/>
    <property type="match status" value="1"/>
</dbReference>
<dbReference type="HAMAP" id="MF_01894">
    <property type="entry name" value="Smc_prok"/>
    <property type="match status" value="1"/>
</dbReference>
<dbReference type="GO" id="GO:0005737">
    <property type="term" value="C:cytoplasm"/>
    <property type="evidence" value="ECO:0007669"/>
    <property type="project" value="UniProtKB-SubCell"/>
</dbReference>
<dbReference type="GO" id="GO:0007059">
    <property type="term" value="P:chromosome segregation"/>
    <property type="evidence" value="ECO:0007669"/>
    <property type="project" value="UniProtKB-UniRule"/>
</dbReference>
<dbReference type="InterPro" id="IPR024704">
    <property type="entry name" value="SMC"/>
</dbReference>
<dbReference type="Gene3D" id="3.40.50.300">
    <property type="entry name" value="P-loop containing nucleotide triphosphate hydrolases"/>
    <property type="match status" value="2"/>
</dbReference>
<dbReference type="Proteomes" id="UP000836597">
    <property type="component" value="Chromosome"/>
</dbReference>
<dbReference type="Pfam" id="PF02463">
    <property type="entry name" value="SMC_N"/>
    <property type="match status" value="1"/>
</dbReference>
<dbReference type="GO" id="GO:0007062">
    <property type="term" value="P:sister chromatid cohesion"/>
    <property type="evidence" value="ECO:0007669"/>
    <property type="project" value="InterPro"/>
</dbReference>
<dbReference type="GO" id="GO:0030261">
    <property type="term" value="P:chromosome condensation"/>
    <property type="evidence" value="ECO:0007669"/>
    <property type="project" value="InterPro"/>
</dbReference>
<dbReference type="InterPro" id="IPR011890">
    <property type="entry name" value="SMC_prok"/>
</dbReference>
<sequence length="1197" mass="133105">MTEAVNLPVFLKSITIQGFKSFADRVRFDLQHGLSVIVGPNGSGKSNVADAVRWVLGEQSAKSLRGSRMEDIIFAGSSGRRSVGMAEVSLTFDNSSGIFPLEFQEVCVTRRVFRDGEGQFFINHSPCRLRDLQELFLDTGAGKEGFSIIGQGRVEEILNAKPEERRLILEEAAGVAKYRVRKREALKRLDDTERNLERLSDILREIEERLEPLSHQAEVARRGLALQTELHTLEIQAIVRDLAEVRRKLTASQEEEASLRLTRAEAEAELAQAEGCSQELKLGEKQLEEAVQLQHNEVFRAEQACAALENRLNVLRERYDNLAEQTQRLAGEVRQGQTLEQENRLKVEALVGKQALLRRTVQEASKEGAVREEALDRARTKNGLDVLDKTKDELFAALSEQAACSNRLTGVRHTLDSLEQQQASLAKAESGYLERVQTVRGELEEVQSRRQGSDEEEARLSREENRLREAFVEAEAEFRSAERALAELRGRKERLKAKQHALVSLADSLEGYARGVRELLAAKKRGNPVCRGLCGTVADLIAVEEKYELALETALGGAQQDIVTVDLEAAKRAIAFLKAERAGWATFLPLDTVRGGCLATSSVAADPGFIGLAVDLVRFEERYRPAMTNLLGRTLIVVDMEAAGRVAAAAGYKARVVTVEGDQIHPGGTLTGGSRQRKGSNFLGRSRELGLLAEELAQLAREEEEKSRDLQRLAEEKTGLELKLKDLSEKRRSLQEEKAVLAANRGTLEVQLKRWSEELEIARQNLIGIRAQKEEAGQALSAALSAVSAGEERVSGLRRELRQEEARAQAAAGEAERLTEALTEAKVQMAKWEEELRQTAVQLAEEKARASEQARALREEEARLARMEESLAAVLGESENVSQTLVQAQEGRSEKQLRLVQLREERERLSARSAKAEERTRASRKHLMALEQRQHNLELAATRWQTEWQGGSVRLADEFALSWPEALAYETEMARAEIQERIKVRRAELEALGPINQAAVTEYPALAERREFLRAQEEDLLEAGGKLRRLISELDETMSLRFKEGFEAVNAAFGRAFQELFSGGRAELRLVEPDNLLETGVEIIAQPPGKKLQWLSLLSGGERALTAIALLFGLLHVKPSPFCLLDEIEASLDDANVQRFAGYIRKLSASTQFIVISHRKGTMEAADVLYGIAMEESGVSKLLTVRMDAGEEDPVSA</sequence>
<dbReference type="FunFam" id="3.40.50.300:FF:000901">
    <property type="entry name" value="Chromosome partition protein Smc"/>
    <property type="match status" value="1"/>
</dbReference>
<reference evidence="10" key="1">
    <citation type="submission" date="2014-11" db="EMBL/GenBank/DDBJ databases">
        <authorList>
            <person name="Hornung B.V."/>
        </authorList>
    </citation>
    <scope>NUCLEOTIDE SEQUENCE</scope>
    <source>
        <strain evidence="10">INE</strain>
    </source>
</reference>
<name>A0A8S0WHI2_9FIRM</name>
<dbReference type="KEGG" id="aacx:DEACI_3401"/>
<dbReference type="CDD" id="cd03278">
    <property type="entry name" value="ABC_SMC_barmotin"/>
    <property type="match status" value="2"/>
</dbReference>
<dbReference type="PIRSF" id="PIRSF005719">
    <property type="entry name" value="SMC"/>
    <property type="match status" value="1"/>
</dbReference>
<dbReference type="GO" id="GO:0003677">
    <property type="term" value="F:DNA binding"/>
    <property type="evidence" value="ECO:0007669"/>
    <property type="project" value="UniProtKB-UniRule"/>
</dbReference>